<name>A0A7Z0EKD4_9ACTN</name>
<dbReference type="PROSITE" id="PS50819">
    <property type="entry name" value="INTEIN_ENDONUCLEASE"/>
    <property type="match status" value="1"/>
</dbReference>
<protein>
    <recommendedName>
        <fullName evidence="1">DOD-type homing endonuclease domain-containing protein</fullName>
    </recommendedName>
</protein>
<dbReference type="InterPro" id="IPR027434">
    <property type="entry name" value="Homing_endonucl"/>
</dbReference>
<dbReference type="EMBL" id="JACCFS010000001">
    <property type="protein sequence ID" value="NYJ33231.1"/>
    <property type="molecule type" value="Genomic_DNA"/>
</dbReference>
<sequence>MDSGISYSEVSRRLGINRSTLRLWRTDRSLIEKYRDDVCPRCEPLPRPPAPADIYAYLLGLYLGDGSLNLAGDGSKLVWRLRIQCADAWPGLIEECANAFRTVRPAGAVGRVQGQGATEVHANWKHWPCLFPQHGPGKKHDRPIILSPWQQEIVDEHPQPLVRGLIHSDGCRTVNRIRRTGSNGARTVYEYPRYHFTNASTDIVGHLTSALDRLGIAWKSHTKATAGCSDQTVVSVSRKEAVARMDSFVGPKY</sequence>
<accession>A0A7Z0EKD4</accession>
<evidence type="ECO:0000313" key="3">
    <source>
        <dbReference type="Proteomes" id="UP000572051"/>
    </source>
</evidence>
<comment type="caution">
    <text evidence="2">The sequence shown here is derived from an EMBL/GenBank/DDBJ whole genome shotgun (WGS) entry which is preliminary data.</text>
</comment>
<gene>
    <name evidence="2" type="ORF">HNR10_001112</name>
</gene>
<keyword evidence="3" id="KW-1185">Reference proteome</keyword>
<proteinExistence type="predicted"/>
<dbReference type="Gene3D" id="3.10.28.10">
    <property type="entry name" value="Homing endonucleases"/>
    <property type="match status" value="1"/>
</dbReference>
<evidence type="ECO:0000259" key="1">
    <source>
        <dbReference type="PROSITE" id="PS50819"/>
    </source>
</evidence>
<feature type="domain" description="DOD-type homing endonuclease" evidence="1">
    <location>
        <begin position="58"/>
        <end position="216"/>
    </location>
</feature>
<dbReference type="Proteomes" id="UP000572051">
    <property type="component" value="Unassembled WGS sequence"/>
</dbReference>
<dbReference type="InterPro" id="IPR004042">
    <property type="entry name" value="Intein_endonuc_central"/>
</dbReference>
<dbReference type="GO" id="GO:0004519">
    <property type="term" value="F:endonuclease activity"/>
    <property type="evidence" value="ECO:0007669"/>
    <property type="project" value="InterPro"/>
</dbReference>
<organism evidence="2 3">
    <name type="scientific">Nocardiopsis aegyptia</name>
    <dbReference type="NCBI Taxonomy" id="220378"/>
    <lineage>
        <taxon>Bacteria</taxon>
        <taxon>Bacillati</taxon>
        <taxon>Actinomycetota</taxon>
        <taxon>Actinomycetes</taxon>
        <taxon>Streptosporangiales</taxon>
        <taxon>Nocardiopsidaceae</taxon>
        <taxon>Nocardiopsis</taxon>
    </lineage>
</organism>
<evidence type="ECO:0000313" key="2">
    <source>
        <dbReference type="EMBL" id="NYJ33231.1"/>
    </source>
</evidence>
<dbReference type="AlphaFoldDB" id="A0A7Z0EKD4"/>
<reference evidence="2 3" key="1">
    <citation type="submission" date="2020-07" db="EMBL/GenBank/DDBJ databases">
        <title>Sequencing the genomes of 1000 actinobacteria strains.</title>
        <authorList>
            <person name="Klenk H.-P."/>
        </authorList>
    </citation>
    <scope>NUCLEOTIDE SEQUENCE [LARGE SCALE GENOMIC DNA]</scope>
    <source>
        <strain evidence="2 3">DSM 44442</strain>
    </source>
</reference>